<gene>
    <name evidence="3" type="ORF">M983_2335</name>
</gene>
<dbReference type="PANTHER" id="PTHR31793">
    <property type="entry name" value="4-HYDROXYBENZOYL-COA THIOESTERASE FAMILY MEMBER"/>
    <property type="match status" value="1"/>
</dbReference>
<dbReference type="PIRSF" id="PIRSF003230">
    <property type="entry name" value="YbgC"/>
    <property type="match status" value="1"/>
</dbReference>
<dbReference type="InterPro" id="IPR029069">
    <property type="entry name" value="HotDog_dom_sf"/>
</dbReference>
<dbReference type="InterPro" id="IPR050563">
    <property type="entry name" value="4-hydroxybenzoyl-CoA_TE"/>
</dbReference>
<organism evidence="3 4">
    <name type="scientific">Proteus myxofaciens ATCC 19692</name>
    <dbReference type="NCBI Taxonomy" id="1354337"/>
    <lineage>
        <taxon>Bacteria</taxon>
        <taxon>Pseudomonadati</taxon>
        <taxon>Pseudomonadota</taxon>
        <taxon>Gammaproteobacteria</taxon>
        <taxon>Enterobacterales</taxon>
        <taxon>Morganellaceae</taxon>
        <taxon>Proteus</taxon>
    </lineage>
</organism>
<evidence type="ECO:0000313" key="4">
    <source>
        <dbReference type="Proteomes" id="UP000094023"/>
    </source>
</evidence>
<dbReference type="AlphaFoldDB" id="A0A198FN36"/>
<dbReference type="InterPro" id="IPR006684">
    <property type="entry name" value="YbgC/YbaW"/>
</dbReference>
<dbReference type="NCBIfam" id="TIGR00051">
    <property type="entry name" value="YbgC/FadM family acyl-CoA thioesterase"/>
    <property type="match status" value="1"/>
</dbReference>
<dbReference type="CDD" id="cd00586">
    <property type="entry name" value="4HBT"/>
    <property type="match status" value="1"/>
</dbReference>
<dbReference type="SUPFAM" id="SSF54637">
    <property type="entry name" value="Thioesterase/thiol ester dehydrase-isomerase"/>
    <property type="match status" value="1"/>
</dbReference>
<protein>
    <submittedName>
        <fullName evidence="3">4-hydroxybenzoyl-CoA thioesterase family protein</fullName>
        <ecNumber evidence="3">3.-.-.-</ecNumber>
    </submittedName>
</protein>
<dbReference type="Proteomes" id="UP000094023">
    <property type="component" value="Unassembled WGS sequence"/>
</dbReference>
<evidence type="ECO:0000256" key="1">
    <source>
        <dbReference type="ARBA" id="ARBA00005953"/>
    </source>
</evidence>
<dbReference type="EMBL" id="LXEN01000110">
    <property type="protein sequence ID" value="OAT25586.1"/>
    <property type="molecule type" value="Genomic_DNA"/>
</dbReference>
<comment type="caution">
    <text evidence="3">The sequence shown here is derived from an EMBL/GenBank/DDBJ whole genome shotgun (WGS) entry which is preliminary data.</text>
</comment>
<keyword evidence="4" id="KW-1185">Reference proteome</keyword>
<dbReference type="GO" id="GO:0047617">
    <property type="term" value="F:fatty acyl-CoA hydrolase activity"/>
    <property type="evidence" value="ECO:0007669"/>
    <property type="project" value="TreeGrafter"/>
</dbReference>
<name>A0A198FN36_9GAMM</name>
<reference evidence="3 4" key="1">
    <citation type="submission" date="2016-04" db="EMBL/GenBank/DDBJ databases">
        <title>ATOL: Assembling a taxonomically balanced genome-scale reconstruction of the evolutionary history of the Enterobacteriaceae.</title>
        <authorList>
            <person name="Plunkett G.III."/>
            <person name="Neeno-Eckwall E.C."/>
            <person name="Glasner J.D."/>
            <person name="Perna N.T."/>
        </authorList>
    </citation>
    <scope>NUCLEOTIDE SEQUENCE [LARGE SCALE GENOMIC DNA]</scope>
    <source>
        <strain evidence="3 4">ATCC 19692</strain>
    </source>
</reference>
<comment type="similarity">
    <text evidence="1">Belongs to the 4-hydroxybenzoyl-CoA thioesterase family.</text>
</comment>
<accession>A0A198FN36</accession>
<dbReference type="OrthoDB" id="9799036at2"/>
<evidence type="ECO:0000256" key="2">
    <source>
        <dbReference type="ARBA" id="ARBA00022801"/>
    </source>
</evidence>
<dbReference type="Pfam" id="PF13279">
    <property type="entry name" value="4HBT_2"/>
    <property type="match status" value="1"/>
</dbReference>
<dbReference type="PANTHER" id="PTHR31793:SF24">
    <property type="entry name" value="LONG-CHAIN ACYL-COA THIOESTERASE FADM"/>
    <property type="match status" value="1"/>
</dbReference>
<dbReference type="STRING" id="1354337.M983_2335"/>
<sequence length="135" mass="15554">MSTLIKVYGFHLDVFEHVNNARYLEFLEQARWDWIKQHLDFSWFKRNGVALVVANININYRLPASLGDELIIDCQVSEIGIKSGVLAQKIVRKSDNALISDALITFVLIDSKTKKALTLTEQLKEKLEYVRQSED</sequence>
<dbReference type="EC" id="3.-.-.-" evidence="3"/>
<evidence type="ECO:0000313" key="3">
    <source>
        <dbReference type="EMBL" id="OAT25586.1"/>
    </source>
</evidence>
<dbReference type="Gene3D" id="3.10.129.10">
    <property type="entry name" value="Hotdog Thioesterase"/>
    <property type="match status" value="1"/>
</dbReference>
<dbReference type="PATRIC" id="fig|1354337.4.peg.2398"/>
<proteinExistence type="inferred from homology"/>
<keyword evidence="2 3" id="KW-0378">Hydrolase</keyword>
<dbReference type="RefSeq" id="WP_066750992.1">
    <property type="nucleotide sequence ID" value="NZ_LXEN01000110.1"/>
</dbReference>